<evidence type="ECO:0000313" key="2">
    <source>
        <dbReference type="EMBL" id="EUN27200.1"/>
    </source>
</evidence>
<dbReference type="HOGENOM" id="CLU_1781855_0_0_1"/>
<sequence length="146" mass="15420">PTHPHTHTSTHPSIHPYTPTHSLSSTSACQGTATLGLLGDQPTTHQRSFFPTTQDPLCRPTKERARPRRDPESALAIPPCCCYTIAAVTAAIAAPRPTPPQAILTRRRLSAARVCVPSSNRATAAATASPSSIPPLPFLGQTSASR</sequence>
<accession>W7EMQ4</accession>
<feature type="region of interest" description="Disordered" evidence="1">
    <location>
        <begin position="120"/>
        <end position="146"/>
    </location>
</feature>
<feature type="compositionally biased region" description="Low complexity" evidence="1">
    <location>
        <begin position="9"/>
        <end position="22"/>
    </location>
</feature>
<dbReference type="Proteomes" id="UP000054337">
    <property type="component" value="Unassembled WGS sequence"/>
</dbReference>
<protein>
    <submittedName>
        <fullName evidence="2">Uncharacterized protein</fullName>
    </submittedName>
</protein>
<name>W7EMQ4_BIPV3</name>
<reference evidence="2 3" key="1">
    <citation type="journal article" date="2013" name="PLoS Genet.">
        <title>Comparative genome structure, secondary metabolite, and effector coding capacity across Cochliobolus pathogens.</title>
        <authorList>
            <person name="Condon B.J."/>
            <person name="Leng Y."/>
            <person name="Wu D."/>
            <person name="Bushley K.E."/>
            <person name="Ohm R.A."/>
            <person name="Otillar R."/>
            <person name="Martin J."/>
            <person name="Schackwitz W."/>
            <person name="Grimwood J."/>
            <person name="MohdZainudin N."/>
            <person name="Xue C."/>
            <person name="Wang R."/>
            <person name="Manning V.A."/>
            <person name="Dhillon B."/>
            <person name="Tu Z.J."/>
            <person name="Steffenson B.J."/>
            <person name="Salamov A."/>
            <person name="Sun H."/>
            <person name="Lowry S."/>
            <person name="LaButti K."/>
            <person name="Han J."/>
            <person name="Copeland A."/>
            <person name="Lindquist E."/>
            <person name="Barry K."/>
            <person name="Schmutz J."/>
            <person name="Baker S.E."/>
            <person name="Ciuffetti L.M."/>
            <person name="Grigoriev I.V."/>
            <person name="Zhong S."/>
            <person name="Turgeon B.G."/>
        </authorList>
    </citation>
    <scope>NUCLEOTIDE SEQUENCE [LARGE SCALE GENOMIC DNA]</scope>
    <source>
        <strain evidence="2 3">FI3</strain>
    </source>
</reference>
<gene>
    <name evidence="2" type="ORF">COCVIDRAFT_99077</name>
</gene>
<evidence type="ECO:0000313" key="3">
    <source>
        <dbReference type="Proteomes" id="UP000054337"/>
    </source>
</evidence>
<proteinExistence type="predicted"/>
<feature type="compositionally biased region" description="Polar residues" evidence="1">
    <location>
        <begin position="41"/>
        <end position="55"/>
    </location>
</feature>
<dbReference type="RefSeq" id="XP_014556782.1">
    <property type="nucleotide sequence ID" value="XM_014701296.1"/>
</dbReference>
<dbReference type="GeneID" id="26260680"/>
<feature type="non-terminal residue" evidence="2">
    <location>
        <position position="1"/>
    </location>
</feature>
<feature type="compositionally biased region" description="Basic and acidic residues" evidence="1">
    <location>
        <begin position="60"/>
        <end position="72"/>
    </location>
</feature>
<evidence type="ECO:0000256" key="1">
    <source>
        <dbReference type="SAM" id="MobiDB-lite"/>
    </source>
</evidence>
<feature type="compositionally biased region" description="Low complexity" evidence="1">
    <location>
        <begin position="120"/>
        <end position="131"/>
    </location>
</feature>
<feature type="compositionally biased region" description="Polar residues" evidence="1">
    <location>
        <begin position="23"/>
        <end position="33"/>
    </location>
</feature>
<feature type="region of interest" description="Disordered" evidence="1">
    <location>
        <begin position="1"/>
        <end position="73"/>
    </location>
</feature>
<keyword evidence="3" id="KW-1185">Reference proteome</keyword>
<organism evidence="2 3">
    <name type="scientific">Bipolaris victoriae (strain FI3)</name>
    <name type="common">Victoria blight of oats agent</name>
    <name type="synonym">Cochliobolus victoriae</name>
    <dbReference type="NCBI Taxonomy" id="930091"/>
    <lineage>
        <taxon>Eukaryota</taxon>
        <taxon>Fungi</taxon>
        <taxon>Dikarya</taxon>
        <taxon>Ascomycota</taxon>
        <taxon>Pezizomycotina</taxon>
        <taxon>Dothideomycetes</taxon>
        <taxon>Pleosporomycetidae</taxon>
        <taxon>Pleosporales</taxon>
        <taxon>Pleosporineae</taxon>
        <taxon>Pleosporaceae</taxon>
        <taxon>Bipolaris</taxon>
    </lineage>
</organism>
<dbReference type="AlphaFoldDB" id="W7EMQ4"/>
<dbReference type="EMBL" id="KI968732">
    <property type="protein sequence ID" value="EUN27200.1"/>
    <property type="molecule type" value="Genomic_DNA"/>
</dbReference>